<gene>
    <name evidence="2" type="ORF">AVEN_174055_1</name>
</gene>
<feature type="region of interest" description="Disordered" evidence="1">
    <location>
        <begin position="25"/>
        <end position="55"/>
    </location>
</feature>
<dbReference type="Proteomes" id="UP000499080">
    <property type="component" value="Unassembled WGS sequence"/>
</dbReference>
<dbReference type="AlphaFoldDB" id="A0A4Y2C1P2"/>
<dbReference type="EMBL" id="BGPR01000138">
    <property type="protein sequence ID" value="GBL98248.1"/>
    <property type="molecule type" value="Genomic_DNA"/>
</dbReference>
<evidence type="ECO:0000313" key="2">
    <source>
        <dbReference type="EMBL" id="GBL98248.1"/>
    </source>
</evidence>
<feature type="compositionally biased region" description="Polar residues" evidence="1">
    <location>
        <begin position="33"/>
        <end position="49"/>
    </location>
</feature>
<comment type="caution">
    <text evidence="2">The sequence shown here is derived from an EMBL/GenBank/DDBJ whole genome shotgun (WGS) entry which is preliminary data.</text>
</comment>
<keyword evidence="3" id="KW-1185">Reference proteome</keyword>
<protein>
    <submittedName>
        <fullName evidence="2">Uncharacterized protein</fullName>
    </submittedName>
</protein>
<proteinExistence type="predicted"/>
<accession>A0A4Y2C1P2</accession>
<evidence type="ECO:0000313" key="3">
    <source>
        <dbReference type="Proteomes" id="UP000499080"/>
    </source>
</evidence>
<reference evidence="2 3" key="1">
    <citation type="journal article" date="2019" name="Sci. Rep.">
        <title>Orb-weaving spider Araneus ventricosus genome elucidates the spidroin gene catalogue.</title>
        <authorList>
            <person name="Kono N."/>
            <person name="Nakamura H."/>
            <person name="Ohtoshi R."/>
            <person name="Moran D.A.P."/>
            <person name="Shinohara A."/>
            <person name="Yoshida Y."/>
            <person name="Fujiwara M."/>
            <person name="Mori M."/>
            <person name="Tomita M."/>
            <person name="Arakawa K."/>
        </authorList>
    </citation>
    <scope>NUCLEOTIDE SEQUENCE [LARGE SCALE GENOMIC DNA]</scope>
</reference>
<evidence type="ECO:0000256" key="1">
    <source>
        <dbReference type="SAM" id="MobiDB-lite"/>
    </source>
</evidence>
<organism evidence="2 3">
    <name type="scientific">Araneus ventricosus</name>
    <name type="common">Orbweaver spider</name>
    <name type="synonym">Epeira ventricosa</name>
    <dbReference type="NCBI Taxonomy" id="182803"/>
    <lineage>
        <taxon>Eukaryota</taxon>
        <taxon>Metazoa</taxon>
        <taxon>Ecdysozoa</taxon>
        <taxon>Arthropoda</taxon>
        <taxon>Chelicerata</taxon>
        <taxon>Arachnida</taxon>
        <taxon>Araneae</taxon>
        <taxon>Araneomorphae</taxon>
        <taxon>Entelegynae</taxon>
        <taxon>Araneoidea</taxon>
        <taxon>Araneidae</taxon>
        <taxon>Araneus</taxon>
    </lineage>
</organism>
<sequence>MFGHQRLVKSVDDKPQYGCREIFQATRRGNGATGRNSTDHSPQVRTTIDSRFPKPHAVGTRLNILSKQLNNTDDSIWQY</sequence>
<name>A0A4Y2C1P2_ARAVE</name>